<dbReference type="Proteomes" id="UP000800040">
    <property type="component" value="Unassembled WGS sequence"/>
</dbReference>
<keyword evidence="2" id="KW-1185">Reference proteome</keyword>
<evidence type="ECO:0000313" key="2">
    <source>
        <dbReference type="Proteomes" id="UP000800040"/>
    </source>
</evidence>
<dbReference type="AlphaFoldDB" id="A0A6A5KG77"/>
<reference evidence="1" key="1">
    <citation type="submission" date="2020-01" db="EMBL/GenBank/DDBJ databases">
        <authorList>
            <consortium name="DOE Joint Genome Institute"/>
            <person name="Haridas S."/>
            <person name="Albert R."/>
            <person name="Binder M."/>
            <person name="Bloem J."/>
            <person name="Labutti K."/>
            <person name="Salamov A."/>
            <person name="Andreopoulos B."/>
            <person name="Baker S.E."/>
            <person name="Barry K."/>
            <person name="Bills G."/>
            <person name="Bluhm B.H."/>
            <person name="Cannon C."/>
            <person name="Castanera R."/>
            <person name="Culley D.E."/>
            <person name="Daum C."/>
            <person name="Ezra D."/>
            <person name="Gonzalez J.B."/>
            <person name="Henrissat B."/>
            <person name="Kuo A."/>
            <person name="Liang C."/>
            <person name="Lipzen A."/>
            <person name="Lutzoni F."/>
            <person name="Magnuson J."/>
            <person name="Mondo S."/>
            <person name="Nolan M."/>
            <person name="Ohm R."/>
            <person name="Pangilinan J."/>
            <person name="Park H.-J."/>
            <person name="Ramirez L."/>
            <person name="Alfaro M."/>
            <person name="Sun H."/>
            <person name="Tritt A."/>
            <person name="Yoshinaga Y."/>
            <person name="Zwiers L.-H."/>
            <person name="Turgeon B.G."/>
            <person name="Goodwin S.B."/>
            <person name="Spatafora J.W."/>
            <person name="Crous P.W."/>
            <person name="Grigoriev I.V."/>
        </authorList>
    </citation>
    <scope>NUCLEOTIDE SEQUENCE</scope>
    <source>
        <strain evidence="1">P77</strain>
    </source>
</reference>
<dbReference type="EMBL" id="ML975299">
    <property type="protein sequence ID" value="KAF1834647.1"/>
    <property type="molecule type" value="Genomic_DNA"/>
</dbReference>
<gene>
    <name evidence="1" type="ORF">BDW02DRAFT_326987</name>
</gene>
<accession>A0A6A5KG77</accession>
<proteinExistence type="predicted"/>
<organism evidence="1 2">
    <name type="scientific">Decorospora gaudefroyi</name>
    <dbReference type="NCBI Taxonomy" id="184978"/>
    <lineage>
        <taxon>Eukaryota</taxon>
        <taxon>Fungi</taxon>
        <taxon>Dikarya</taxon>
        <taxon>Ascomycota</taxon>
        <taxon>Pezizomycotina</taxon>
        <taxon>Dothideomycetes</taxon>
        <taxon>Pleosporomycetidae</taxon>
        <taxon>Pleosporales</taxon>
        <taxon>Pleosporineae</taxon>
        <taxon>Pleosporaceae</taxon>
        <taxon>Decorospora</taxon>
    </lineage>
</organism>
<evidence type="ECO:0000313" key="1">
    <source>
        <dbReference type="EMBL" id="KAF1834647.1"/>
    </source>
</evidence>
<protein>
    <submittedName>
        <fullName evidence="1">Uncharacterized protein</fullName>
    </submittedName>
</protein>
<name>A0A6A5KG77_9PLEO</name>
<sequence>MPHIAGNLSLPLARWRRSVVSSPSVGLENKVVRARGMDFGVGEAPFVDVDMDMDDDVTECHDWKNPEFRTLNLKRWEGLLAIRRPQRDVGIQLTDYSFRGCTLPLPKTLTYQQSSPFAQLSPRNTKDILSKDWISVASASALLNPSSLTPDSRAGCYERRESEN</sequence>